<organism evidence="1 2">
    <name type="scientific">Lasius niger</name>
    <name type="common">Black garden ant</name>
    <dbReference type="NCBI Taxonomy" id="67767"/>
    <lineage>
        <taxon>Eukaryota</taxon>
        <taxon>Metazoa</taxon>
        <taxon>Ecdysozoa</taxon>
        <taxon>Arthropoda</taxon>
        <taxon>Hexapoda</taxon>
        <taxon>Insecta</taxon>
        <taxon>Pterygota</taxon>
        <taxon>Neoptera</taxon>
        <taxon>Endopterygota</taxon>
        <taxon>Hymenoptera</taxon>
        <taxon>Apocrita</taxon>
        <taxon>Aculeata</taxon>
        <taxon>Formicoidea</taxon>
        <taxon>Formicidae</taxon>
        <taxon>Formicinae</taxon>
        <taxon>Lasius</taxon>
        <taxon>Lasius</taxon>
    </lineage>
</organism>
<dbReference type="PaxDb" id="67767-A0A0J7KS51"/>
<dbReference type="EMBL" id="LBMM01003804">
    <property type="protein sequence ID" value="KMQ93116.1"/>
    <property type="molecule type" value="Genomic_DNA"/>
</dbReference>
<sequence>MWQARWTSSNKGRTTFVFFDEVRNRLDARFLQIDHWVTRALTGHENFRARLASLGLVVDGAACICGGQNDTVQHFLLECPLFDAQRVALREIVPDGGSDIQWPAYREYCPNPWYVVIQRWAIHWIESESGGRSGDCLYTKRSLIEPGEEGQSFYFGGGFVEPDPGFNRESGQVAKMA</sequence>
<gene>
    <name evidence="1" type="ORF">RF55_6813</name>
</gene>
<protein>
    <submittedName>
        <fullName evidence="1">Reverse</fullName>
    </submittedName>
</protein>
<proteinExistence type="predicted"/>
<evidence type="ECO:0000313" key="2">
    <source>
        <dbReference type="Proteomes" id="UP000036403"/>
    </source>
</evidence>
<comment type="caution">
    <text evidence="1">The sequence shown here is derived from an EMBL/GenBank/DDBJ whole genome shotgun (WGS) entry which is preliminary data.</text>
</comment>
<evidence type="ECO:0000313" key="1">
    <source>
        <dbReference type="EMBL" id="KMQ93116.1"/>
    </source>
</evidence>
<reference evidence="1 2" key="1">
    <citation type="submission" date="2015-04" db="EMBL/GenBank/DDBJ databases">
        <title>Lasius niger genome sequencing.</title>
        <authorList>
            <person name="Konorov E.A."/>
            <person name="Nikitin M.A."/>
            <person name="Kirill M.V."/>
            <person name="Chang P."/>
        </authorList>
    </citation>
    <scope>NUCLEOTIDE SEQUENCE [LARGE SCALE GENOMIC DNA]</scope>
    <source>
        <tissue evidence="1">Whole</tissue>
    </source>
</reference>
<keyword evidence="2" id="KW-1185">Reference proteome</keyword>
<dbReference type="OrthoDB" id="7696036at2759"/>
<dbReference type="Proteomes" id="UP000036403">
    <property type="component" value="Unassembled WGS sequence"/>
</dbReference>
<name>A0A0J7KS51_LASNI</name>
<accession>A0A0J7KS51</accession>
<dbReference type="AlphaFoldDB" id="A0A0J7KS51"/>